<proteinExistence type="predicted"/>
<keyword evidence="4" id="KW-1185">Reference proteome</keyword>
<reference evidence="3" key="1">
    <citation type="submission" date="2023-07" db="EMBL/GenBank/DDBJ databases">
        <authorList>
            <person name="Kim M.K."/>
        </authorList>
    </citation>
    <scope>NUCLEOTIDE SEQUENCE</scope>
    <source>
        <strain evidence="3">M29</strain>
    </source>
</reference>
<dbReference type="InterPro" id="IPR040255">
    <property type="entry name" value="Non-specific_endonuclease"/>
</dbReference>
<dbReference type="RefSeq" id="WP_305012104.1">
    <property type="nucleotide sequence ID" value="NZ_JAUQSX010000006.1"/>
</dbReference>
<dbReference type="SMART" id="SM00892">
    <property type="entry name" value="Endonuclease_NS"/>
    <property type="match status" value="1"/>
</dbReference>
<dbReference type="PANTHER" id="PTHR13966">
    <property type="entry name" value="ENDONUCLEASE RELATED"/>
    <property type="match status" value="1"/>
</dbReference>
<feature type="domain" description="ENPP1-3/EXOG-like endonuclease/phosphodiesterase" evidence="1">
    <location>
        <begin position="72"/>
        <end position="281"/>
    </location>
</feature>
<feature type="domain" description="DNA/RNA non-specific endonuclease/pyrophosphatase/phosphodiesterase" evidence="2">
    <location>
        <begin position="71"/>
        <end position="281"/>
    </location>
</feature>
<dbReference type="GO" id="GO:0004519">
    <property type="term" value="F:endonuclease activity"/>
    <property type="evidence" value="ECO:0007669"/>
    <property type="project" value="UniProtKB-KW"/>
</dbReference>
<dbReference type="CDD" id="cd00091">
    <property type="entry name" value="NUC"/>
    <property type="match status" value="1"/>
</dbReference>
<name>A0ABT9AD10_9BACT</name>
<dbReference type="InterPro" id="IPR044925">
    <property type="entry name" value="His-Me_finger_sf"/>
</dbReference>
<dbReference type="Pfam" id="PF01223">
    <property type="entry name" value="Endonuclease_NS"/>
    <property type="match status" value="1"/>
</dbReference>
<gene>
    <name evidence="3" type="ORF">Q5H92_13745</name>
</gene>
<keyword evidence="3" id="KW-0255">Endonuclease</keyword>
<keyword evidence="3" id="KW-0378">Hydrolase</keyword>
<evidence type="ECO:0000259" key="2">
    <source>
        <dbReference type="SMART" id="SM00892"/>
    </source>
</evidence>
<dbReference type="SMART" id="SM00477">
    <property type="entry name" value="NUC"/>
    <property type="match status" value="1"/>
</dbReference>
<dbReference type="EMBL" id="JAUQSX010000006">
    <property type="protein sequence ID" value="MDO7847428.1"/>
    <property type="molecule type" value="Genomic_DNA"/>
</dbReference>
<protein>
    <submittedName>
        <fullName evidence="3">DNA/RNA non-specific endonuclease</fullName>
    </submittedName>
</protein>
<organism evidence="3 4">
    <name type="scientific">Hymenobacter mellowenesis</name>
    <dbReference type="NCBI Taxonomy" id="3063995"/>
    <lineage>
        <taxon>Bacteria</taxon>
        <taxon>Pseudomonadati</taxon>
        <taxon>Bacteroidota</taxon>
        <taxon>Cytophagia</taxon>
        <taxon>Cytophagales</taxon>
        <taxon>Hymenobacteraceae</taxon>
        <taxon>Hymenobacter</taxon>
    </lineage>
</organism>
<comment type="caution">
    <text evidence="3">The sequence shown here is derived from an EMBL/GenBank/DDBJ whole genome shotgun (WGS) entry which is preliminary data.</text>
</comment>
<dbReference type="Proteomes" id="UP001167796">
    <property type="component" value="Unassembled WGS sequence"/>
</dbReference>
<evidence type="ECO:0000259" key="1">
    <source>
        <dbReference type="SMART" id="SM00477"/>
    </source>
</evidence>
<dbReference type="InterPro" id="IPR044929">
    <property type="entry name" value="DNA/RNA_non-sp_Endonuclease_sf"/>
</dbReference>
<dbReference type="PANTHER" id="PTHR13966:SF5">
    <property type="entry name" value="ENDONUCLEASE G, MITOCHONDRIAL"/>
    <property type="match status" value="1"/>
</dbReference>
<evidence type="ECO:0000313" key="4">
    <source>
        <dbReference type="Proteomes" id="UP001167796"/>
    </source>
</evidence>
<sequence length="296" mass="31760">MPVGDYTLAYVAATGYLTPASLVVAIRANTATQVPALTVLPVPPPLPEHLTLGNPSGAVTDPALPSNYLLYRTQYAVSYNRDQGKPNWVSWHLSTSWIGSAARQDDFRADPDLPTGWYRPGATSYTNSGFDRGHNCPSADRTSTVADNSATFFMSNMMPQAPRNNQQTWANLEDYCRDQLATGNEVYVICGSYGQGGTGSNGFLATLDQGRIRVPAHCWKVVVILPVGNDDASRVSASTRVIAIDTPNDNSISTTWGTYRTSVDAIETATGLDILSAVPTAVQQVIEARVDNGPTS</sequence>
<dbReference type="Gene3D" id="3.40.570.10">
    <property type="entry name" value="Extracellular Endonuclease, subunit A"/>
    <property type="match status" value="1"/>
</dbReference>
<accession>A0ABT9AD10</accession>
<dbReference type="InterPro" id="IPR001604">
    <property type="entry name" value="Endo_G_ENPP1-like_dom"/>
</dbReference>
<keyword evidence="3" id="KW-0540">Nuclease</keyword>
<dbReference type="SUPFAM" id="SSF54060">
    <property type="entry name" value="His-Me finger endonucleases"/>
    <property type="match status" value="1"/>
</dbReference>
<dbReference type="InterPro" id="IPR020821">
    <property type="entry name" value="ENPP1-3/EXOG-like_nuc-like"/>
</dbReference>
<evidence type="ECO:0000313" key="3">
    <source>
        <dbReference type="EMBL" id="MDO7847428.1"/>
    </source>
</evidence>